<sequence length="64" mass="7088">MQSQARSPCRIGLHSNPRLGLNAGLLCNPRLGLHAGLDCYPIPGWVSMQDWIAIQYQARSPCRV</sequence>
<comment type="caution">
    <text evidence="1">The sequence shown here is derived from an EMBL/GenBank/DDBJ whole genome shotgun (WGS) entry which is preliminary data.</text>
</comment>
<reference evidence="1" key="2">
    <citation type="submission" date="2020-11" db="EMBL/GenBank/DDBJ databases">
        <authorList>
            <person name="McCartney M.A."/>
            <person name="Auch B."/>
            <person name="Kono T."/>
            <person name="Mallez S."/>
            <person name="Becker A."/>
            <person name="Gohl D.M."/>
            <person name="Silverstein K.A.T."/>
            <person name="Koren S."/>
            <person name="Bechman K.B."/>
            <person name="Herman A."/>
            <person name="Abrahante J.E."/>
            <person name="Garbe J."/>
        </authorList>
    </citation>
    <scope>NUCLEOTIDE SEQUENCE</scope>
    <source>
        <strain evidence="1">Duluth1</strain>
        <tissue evidence="1">Whole animal</tissue>
    </source>
</reference>
<protein>
    <submittedName>
        <fullName evidence="1">Uncharacterized protein</fullName>
    </submittedName>
</protein>
<keyword evidence="2" id="KW-1185">Reference proteome</keyword>
<dbReference type="AlphaFoldDB" id="A0A9D4LM89"/>
<organism evidence="1 2">
    <name type="scientific">Dreissena polymorpha</name>
    <name type="common">Zebra mussel</name>
    <name type="synonym">Mytilus polymorpha</name>
    <dbReference type="NCBI Taxonomy" id="45954"/>
    <lineage>
        <taxon>Eukaryota</taxon>
        <taxon>Metazoa</taxon>
        <taxon>Spiralia</taxon>
        <taxon>Lophotrochozoa</taxon>
        <taxon>Mollusca</taxon>
        <taxon>Bivalvia</taxon>
        <taxon>Autobranchia</taxon>
        <taxon>Heteroconchia</taxon>
        <taxon>Euheterodonta</taxon>
        <taxon>Imparidentia</taxon>
        <taxon>Neoheterodontei</taxon>
        <taxon>Myida</taxon>
        <taxon>Dreissenoidea</taxon>
        <taxon>Dreissenidae</taxon>
        <taxon>Dreissena</taxon>
    </lineage>
</organism>
<name>A0A9D4LM89_DREPO</name>
<dbReference type="Proteomes" id="UP000828390">
    <property type="component" value="Unassembled WGS sequence"/>
</dbReference>
<proteinExistence type="predicted"/>
<gene>
    <name evidence="1" type="ORF">DPMN_024041</name>
</gene>
<accession>A0A9D4LM89</accession>
<reference evidence="1" key="1">
    <citation type="journal article" date="2019" name="bioRxiv">
        <title>The Genome of the Zebra Mussel, Dreissena polymorpha: A Resource for Invasive Species Research.</title>
        <authorList>
            <person name="McCartney M.A."/>
            <person name="Auch B."/>
            <person name="Kono T."/>
            <person name="Mallez S."/>
            <person name="Zhang Y."/>
            <person name="Obille A."/>
            <person name="Becker A."/>
            <person name="Abrahante J.E."/>
            <person name="Garbe J."/>
            <person name="Badalamenti J.P."/>
            <person name="Herman A."/>
            <person name="Mangelson H."/>
            <person name="Liachko I."/>
            <person name="Sullivan S."/>
            <person name="Sone E.D."/>
            <person name="Koren S."/>
            <person name="Silverstein K.A.T."/>
            <person name="Beckman K.B."/>
            <person name="Gohl D.M."/>
        </authorList>
    </citation>
    <scope>NUCLEOTIDE SEQUENCE</scope>
    <source>
        <strain evidence="1">Duluth1</strain>
        <tissue evidence="1">Whole animal</tissue>
    </source>
</reference>
<dbReference type="EMBL" id="JAIWYP010000002">
    <property type="protein sequence ID" value="KAH3861113.1"/>
    <property type="molecule type" value="Genomic_DNA"/>
</dbReference>
<evidence type="ECO:0000313" key="1">
    <source>
        <dbReference type="EMBL" id="KAH3861113.1"/>
    </source>
</evidence>
<evidence type="ECO:0000313" key="2">
    <source>
        <dbReference type="Proteomes" id="UP000828390"/>
    </source>
</evidence>